<name>A2SQN6_METLZ</name>
<dbReference type="STRING" id="410358.Mlab_0468"/>
<dbReference type="eggNOG" id="arCOG05295">
    <property type="taxonomic scope" value="Archaea"/>
</dbReference>
<accession>A2SQN6</accession>
<gene>
    <name evidence="1" type="ordered locus">Mlab_0468</name>
</gene>
<dbReference type="KEGG" id="mla:Mlab_0468"/>
<dbReference type="HOGENOM" id="CLU_2091320_0_0_2"/>
<evidence type="ECO:0000313" key="2">
    <source>
        <dbReference type="Proteomes" id="UP000000365"/>
    </source>
</evidence>
<dbReference type="InterPro" id="IPR036390">
    <property type="entry name" value="WH_DNA-bd_sf"/>
</dbReference>
<dbReference type="SUPFAM" id="SSF46785">
    <property type="entry name" value="Winged helix' DNA-binding domain"/>
    <property type="match status" value="1"/>
</dbReference>
<evidence type="ECO:0000313" key="1">
    <source>
        <dbReference type="EMBL" id="ABN06642.1"/>
    </source>
</evidence>
<reference evidence="1 2" key="1">
    <citation type="journal article" date="2009" name="Stand. Genomic Sci.">
        <title>Complete genome sequence of Methanocorpusculum labreanum type strain Z.</title>
        <authorList>
            <person name="Anderson I.J."/>
            <person name="Sieprawska-Lupa M."/>
            <person name="Goltsman E."/>
            <person name="Lapidus A."/>
            <person name="Copeland A."/>
            <person name="Glavina Del Rio T."/>
            <person name="Tice H."/>
            <person name="Dalin E."/>
            <person name="Barry K."/>
            <person name="Pitluck S."/>
            <person name="Hauser L."/>
            <person name="Land M."/>
            <person name="Lucas S."/>
            <person name="Richardson P."/>
            <person name="Whitman W.B."/>
            <person name="Kyrpides N.C."/>
        </authorList>
    </citation>
    <scope>NUCLEOTIDE SEQUENCE [LARGE SCALE GENOMIC DNA]</scope>
    <source>
        <strain evidence="2">ATCC 43576 / DSM 4855 / Z</strain>
    </source>
</reference>
<keyword evidence="2" id="KW-1185">Reference proteome</keyword>
<dbReference type="Proteomes" id="UP000000365">
    <property type="component" value="Chromosome"/>
</dbReference>
<dbReference type="AlphaFoldDB" id="A2SQN6"/>
<sequence length="125" mass="14007">MKRAACQHIFLMAQPLSEDAIFTCGRKLLIAEGKISFTISSDGIEVKFPTTRKISTELDVPHYYVLPYFAGLEANGYLTRTERVGIFTTPAGSRRLFTGISDEEQAQVEKILGRKIMDALFETEV</sequence>
<organism evidence="1 2">
    <name type="scientific">Methanocorpusculum labreanum (strain ATCC 43576 / DSM 4855 / Z)</name>
    <dbReference type="NCBI Taxonomy" id="410358"/>
    <lineage>
        <taxon>Archaea</taxon>
        <taxon>Methanobacteriati</taxon>
        <taxon>Methanobacteriota</taxon>
        <taxon>Stenosarchaea group</taxon>
        <taxon>Methanomicrobia</taxon>
        <taxon>Methanomicrobiales</taxon>
        <taxon>Methanocorpusculaceae</taxon>
        <taxon>Methanocorpusculum</taxon>
    </lineage>
</organism>
<dbReference type="EMBL" id="CP000559">
    <property type="protein sequence ID" value="ABN06642.1"/>
    <property type="molecule type" value="Genomic_DNA"/>
</dbReference>
<proteinExistence type="predicted"/>
<protein>
    <submittedName>
        <fullName evidence="1">Uncharacterized protein</fullName>
    </submittedName>
</protein>